<evidence type="ECO:0000256" key="1">
    <source>
        <dbReference type="SAM" id="MobiDB-lite"/>
    </source>
</evidence>
<reference evidence="2" key="1">
    <citation type="submission" date="2012-11" db="EMBL/GenBank/DDBJ databases">
        <title>Dependencies among metagenomic species, viruses, plasmids and units of genetic variation.</title>
        <authorList>
            <person name="Nielsen H.B."/>
            <person name="Almeida M."/>
            <person name="Juncker A.S."/>
            <person name="Rasmussen S."/>
            <person name="Li J."/>
            <person name="Sunagawa S."/>
            <person name="Plichta D."/>
            <person name="Gautier L."/>
            <person name="Le Chatelier E."/>
            <person name="Peletier E."/>
            <person name="Bonde I."/>
            <person name="Nielsen T."/>
            <person name="Manichanh C."/>
            <person name="Arumugam M."/>
            <person name="Batto J."/>
            <person name="Santos M.B.Q.D."/>
            <person name="Blom N."/>
            <person name="Borruel N."/>
            <person name="Burgdorf K.S."/>
            <person name="Boumezbeur F."/>
            <person name="Casellas F."/>
            <person name="Dore J."/>
            <person name="Guarner F."/>
            <person name="Hansen T."/>
            <person name="Hildebrand F."/>
            <person name="Kaas R.S."/>
            <person name="Kennedy S."/>
            <person name="Kristiansen K."/>
            <person name="Kultima J.R."/>
            <person name="Leonard P."/>
            <person name="Levenez F."/>
            <person name="Lund O."/>
            <person name="Moumen B."/>
            <person name="Le Paslier D."/>
            <person name="Pons N."/>
            <person name="Pedersen O."/>
            <person name="Prifti E."/>
            <person name="Qin J."/>
            <person name="Raes J."/>
            <person name="Tap J."/>
            <person name="Tims S."/>
            <person name="Ussery D.W."/>
            <person name="Yamada T."/>
            <person name="MetaHit consortium"/>
            <person name="Renault P."/>
            <person name="Sicheritz-Ponten T."/>
            <person name="Bork P."/>
            <person name="Wang J."/>
            <person name="Brunak S."/>
            <person name="Ehrlich S.D."/>
        </authorList>
    </citation>
    <scope>NUCLEOTIDE SEQUENCE [LARGE SCALE GENOMIC DNA]</scope>
</reference>
<name>R6TX05_9BACT</name>
<feature type="region of interest" description="Disordered" evidence="1">
    <location>
        <begin position="1"/>
        <end position="55"/>
    </location>
</feature>
<dbReference type="AlphaFoldDB" id="R6TX05"/>
<organism evidence="2 3">
    <name type="scientific">Candidatus Colimorpha enterica</name>
    <dbReference type="NCBI Taxonomy" id="3083063"/>
    <lineage>
        <taxon>Bacteria</taxon>
        <taxon>Pseudomonadati</taxon>
        <taxon>Bacteroidota</taxon>
        <taxon>Bacteroidia</taxon>
        <taxon>Bacteroidales</taxon>
        <taxon>Candidatus Colimorpha</taxon>
    </lineage>
</organism>
<dbReference type="Proteomes" id="UP000017938">
    <property type="component" value="Unassembled WGS sequence"/>
</dbReference>
<evidence type="ECO:0000313" key="2">
    <source>
        <dbReference type="EMBL" id="CDC77973.1"/>
    </source>
</evidence>
<proteinExistence type="predicted"/>
<protein>
    <submittedName>
        <fullName evidence="2">Uncharacterized protein</fullName>
    </submittedName>
</protein>
<dbReference type="EMBL" id="CBFW010000453">
    <property type="protein sequence ID" value="CDC77973.1"/>
    <property type="molecule type" value="Genomic_DNA"/>
</dbReference>
<sequence>MVSMNRFHTEAIPLARKRKAPCPTLPANRTAENTASPETNITAPATVPFFGRRSR</sequence>
<accession>R6TX05</accession>
<gene>
    <name evidence="2" type="ORF">BN580_00549</name>
</gene>
<dbReference type="STRING" id="1263015.BN580_00549"/>
<comment type="caution">
    <text evidence="2">The sequence shown here is derived from an EMBL/GenBank/DDBJ whole genome shotgun (WGS) entry which is preliminary data.</text>
</comment>
<feature type="compositionally biased region" description="Polar residues" evidence="1">
    <location>
        <begin position="30"/>
        <end position="43"/>
    </location>
</feature>
<evidence type="ECO:0000313" key="3">
    <source>
        <dbReference type="Proteomes" id="UP000017938"/>
    </source>
</evidence>